<feature type="short sequence motif" description="'HIGH' region" evidence="12">
    <location>
        <begin position="58"/>
        <end position="68"/>
    </location>
</feature>
<name>A0A0C1QKJ4_9RICK</name>
<dbReference type="EMBL" id="JSWE01000058">
    <property type="protein sequence ID" value="KIE06004.1"/>
    <property type="molecule type" value="Genomic_DNA"/>
</dbReference>
<dbReference type="GO" id="GO:0005737">
    <property type="term" value="C:cytoplasm"/>
    <property type="evidence" value="ECO:0007669"/>
    <property type="project" value="UniProtKB-SubCell"/>
</dbReference>
<feature type="domain" description="Methionyl/Valyl/Leucyl/Isoleucyl-tRNA synthetase anticodon-binding" evidence="15">
    <location>
        <begin position="700"/>
        <end position="845"/>
    </location>
</feature>
<dbReference type="InterPro" id="IPR002300">
    <property type="entry name" value="aa-tRNA-synth_Ia"/>
</dbReference>
<evidence type="ECO:0000256" key="7">
    <source>
        <dbReference type="ARBA" id="ARBA00022840"/>
    </source>
</evidence>
<comment type="subcellular location">
    <subcellularLocation>
        <location evidence="12">Cytoplasm</location>
    </subcellularLocation>
</comment>
<evidence type="ECO:0000256" key="8">
    <source>
        <dbReference type="ARBA" id="ARBA00022917"/>
    </source>
</evidence>
<dbReference type="GO" id="GO:0000049">
    <property type="term" value="F:tRNA binding"/>
    <property type="evidence" value="ECO:0007669"/>
    <property type="project" value="InterPro"/>
</dbReference>
<comment type="catalytic activity">
    <reaction evidence="11 12">
        <text>tRNA(Ile) + L-isoleucine + ATP = L-isoleucyl-tRNA(Ile) + AMP + diphosphate</text>
        <dbReference type="Rhea" id="RHEA:11060"/>
        <dbReference type="Rhea" id="RHEA-COMP:9666"/>
        <dbReference type="Rhea" id="RHEA-COMP:9695"/>
        <dbReference type="ChEBI" id="CHEBI:30616"/>
        <dbReference type="ChEBI" id="CHEBI:33019"/>
        <dbReference type="ChEBI" id="CHEBI:58045"/>
        <dbReference type="ChEBI" id="CHEBI:78442"/>
        <dbReference type="ChEBI" id="CHEBI:78528"/>
        <dbReference type="ChEBI" id="CHEBI:456215"/>
        <dbReference type="EC" id="6.1.1.5"/>
    </reaction>
</comment>
<reference evidence="16 17" key="1">
    <citation type="submission" date="2014-11" db="EMBL/GenBank/DDBJ databases">
        <title>A Rickettsiales Symbiont of Amoebae With Ancient Features.</title>
        <authorList>
            <person name="Schulz F."/>
            <person name="Martijn J."/>
            <person name="Wascher F."/>
            <person name="Kostanjsek R."/>
            <person name="Ettema T.J."/>
            <person name="Horn M."/>
        </authorList>
    </citation>
    <scope>NUCLEOTIDE SEQUENCE [LARGE SCALE GENOMIC DNA]</scope>
    <source>
        <strain evidence="16 17">UWC36</strain>
    </source>
</reference>
<keyword evidence="8 12" id="KW-0648">Protein biosynthesis</keyword>
<dbReference type="InterPro" id="IPR002301">
    <property type="entry name" value="Ile-tRNA-ligase"/>
</dbReference>
<dbReference type="GO" id="GO:0008270">
    <property type="term" value="F:zinc ion binding"/>
    <property type="evidence" value="ECO:0007669"/>
    <property type="project" value="UniProtKB-UniRule"/>
</dbReference>
<dbReference type="PRINTS" id="PR00984">
    <property type="entry name" value="TRNASYNTHILE"/>
</dbReference>
<dbReference type="CDD" id="cd07961">
    <property type="entry name" value="Anticodon_Ia_Ile_ABEc"/>
    <property type="match status" value="1"/>
</dbReference>
<dbReference type="STRING" id="86105.NF27_CG01840"/>
<dbReference type="GO" id="GO:0004822">
    <property type="term" value="F:isoleucine-tRNA ligase activity"/>
    <property type="evidence" value="ECO:0007669"/>
    <property type="project" value="UniProtKB-UniRule"/>
</dbReference>
<dbReference type="GO" id="GO:0006428">
    <property type="term" value="P:isoleucyl-tRNA aminoacylation"/>
    <property type="evidence" value="ECO:0007669"/>
    <property type="project" value="UniProtKB-UniRule"/>
</dbReference>
<comment type="cofactor">
    <cofactor evidence="12">
        <name>Zn(2+)</name>
        <dbReference type="ChEBI" id="CHEBI:29105"/>
    </cofactor>
</comment>
<evidence type="ECO:0000256" key="13">
    <source>
        <dbReference type="SAM" id="MobiDB-lite"/>
    </source>
</evidence>
<comment type="subunit">
    <text evidence="12">Monomer.</text>
</comment>
<dbReference type="SUPFAM" id="SSF47323">
    <property type="entry name" value="Anticodon-binding domain of a subclass of class I aminoacyl-tRNA synthetases"/>
    <property type="match status" value="2"/>
</dbReference>
<comment type="domain">
    <text evidence="12">IleRS has two distinct active sites: one for aminoacylation and one for editing. The misactivated valine is translocated from the active site to the editing site, which sterically excludes the correctly activated isoleucine. The single editing site contains two valyl binding pockets, one specific for each substrate (Val-AMP or Val-tRNA(Ile)).</text>
</comment>
<dbReference type="Proteomes" id="UP000031258">
    <property type="component" value="Unassembled WGS sequence"/>
</dbReference>
<evidence type="ECO:0000256" key="5">
    <source>
        <dbReference type="ARBA" id="ARBA00022741"/>
    </source>
</evidence>
<evidence type="ECO:0000259" key="15">
    <source>
        <dbReference type="Pfam" id="PF08264"/>
    </source>
</evidence>
<proteinExistence type="inferred from homology"/>
<keyword evidence="9 12" id="KW-0030">Aminoacyl-tRNA synthetase</keyword>
<dbReference type="InterPro" id="IPR013155">
    <property type="entry name" value="M/V/L/I-tRNA-synth_anticd-bd"/>
</dbReference>
<accession>A0A0C1QKJ4</accession>
<dbReference type="InterPro" id="IPR009008">
    <property type="entry name" value="Val/Leu/Ile-tRNA-synth_edit"/>
</dbReference>
<dbReference type="NCBIfam" id="TIGR00392">
    <property type="entry name" value="ileS"/>
    <property type="match status" value="1"/>
</dbReference>
<dbReference type="GO" id="GO:0005524">
    <property type="term" value="F:ATP binding"/>
    <property type="evidence" value="ECO:0007669"/>
    <property type="project" value="UniProtKB-UniRule"/>
</dbReference>
<evidence type="ECO:0000256" key="9">
    <source>
        <dbReference type="ARBA" id="ARBA00023146"/>
    </source>
</evidence>
<evidence type="ECO:0000256" key="11">
    <source>
        <dbReference type="ARBA" id="ARBA00048359"/>
    </source>
</evidence>
<dbReference type="FunFam" id="3.40.50.620:FF:000241">
    <property type="entry name" value="Isoleucine--tRNA ligase"/>
    <property type="match status" value="1"/>
</dbReference>
<feature type="compositionally biased region" description="Polar residues" evidence="13">
    <location>
        <begin position="1"/>
        <end position="12"/>
    </location>
</feature>
<dbReference type="InterPro" id="IPR033709">
    <property type="entry name" value="Anticodon_Ile_ABEc"/>
</dbReference>
<keyword evidence="7 12" id="KW-0067">ATP-binding</keyword>
<dbReference type="PANTHER" id="PTHR42780">
    <property type="entry name" value="SOLEUCYL-TRNA SYNTHETASE"/>
    <property type="match status" value="1"/>
</dbReference>
<gene>
    <name evidence="16" type="primary">ileS_2</name>
    <name evidence="12" type="synonym">ileS</name>
    <name evidence="16" type="ORF">NF27_CG01840</name>
</gene>
<comment type="caution">
    <text evidence="16">The sequence shown here is derived from an EMBL/GenBank/DDBJ whole genome shotgun (WGS) entry which is preliminary data.</text>
</comment>
<keyword evidence="6 12" id="KW-0862">Zinc</keyword>
<dbReference type="Gene3D" id="1.10.730.10">
    <property type="entry name" value="Isoleucyl-tRNA Synthetase, Domain 1"/>
    <property type="match status" value="1"/>
</dbReference>
<evidence type="ECO:0000313" key="16">
    <source>
        <dbReference type="EMBL" id="KIE06004.1"/>
    </source>
</evidence>
<dbReference type="Gene3D" id="3.40.50.620">
    <property type="entry name" value="HUPs"/>
    <property type="match status" value="2"/>
</dbReference>
<dbReference type="InterPro" id="IPR023586">
    <property type="entry name" value="Ile-tRNA-ligase_type2"/>
</dbReference>
<dbReference type="PATRIC" id="fig|86105.3.peg.420"/>
<keyword evidence="5 12" id="KW-0547">Nucleotide-binding</keyword>
<evidence type="ECO:0000259" key="14">
    <source>
        <dbReference type="Pfam" id="PF00133"/>
    </source>
</evidence>
<dbReference type="AlphaFoldDB" id="A0A0C1QKJ4"/>
<comment type="function">
    <text evidence="10 12">Catalyzes the attachment of isoleucine to tRNA(Ile). As IleRS can inadvertently accommodate and process structurally similar amino acids such as valine, to avoid such errors it has two additional distinct tRNA(Ile)-dependent editing activities. One activity is designated as 'pretransfer' editing and involves the hydrolysis of activated Val-AMP. The other activity is designated 'posttransfer' editing and involves deacylation of mischarged Val-tRNA(Ile).</text>
</comment>
<evidence type="ECO:0000256" key="6">
    <source>
        <dbReference type="ARBA" id="ARBA00022833"/>
    </source>
</evidence>
<dbReference type="EC" id="6.1.1.5" evidence="12"/>
<dbReference type="FunFam" id="3.40.50.620:FF:000075">
    <property type="entry name" value="Isoleucine--tRNA ligase"/>
    <property type="match status" value="1"/>
</dbReference>
<dbReference type="InterPro" id="IPR009080">
    <property type="entry name" value="tRNAsynth_Ia_anticodon-bd"/>
</dbReference>
<evidence type="ECO:0000256" key="2">
    <source>
        <dbReference type="ARBA" id="ARBA00022490"/>
    </source>
</evidence>
<feature type="region of interest" description="Disordered" evidence="13">
    <location>
        <begin position="1"/>
        <end position="22"/>
    </location>
</feature>
<dbReference type="Pfam" id="PF19302">
    <property type="entry name" value="DUF5915"/>
    <property type="match status" value="1"/>
</dbReference>
<organism evidence="16 17">
    <name type="scientific">Candidatus Jidaibacter acanthamoebae</name>
    <dbReference type="NCBI Taxonomy" id="86105"/>
    <lineage>
        <taxon>Bacteria</taxon>
        <taxon>Pseudomonadati</taxon>
        <taxon>Pseudomonadota</taxon>
        <taxon>Alphaproteobacteria</taxon>
        <taxon>Rickettsiales</taxon>
        <taxon>Candidatus Midichloriaceae</taxon>
        <taxon>Candidatus Jidaibacter</taxon>
    </lineage>
</organism>
<evidence type="ECO:0000256" key="10">
    <source>
        <dbReference type="ARBA" id="ARBA00025217"/>
    </source>
</evidence>
<evidence type="ECO:0000256" key="12">
    <source>
        <dbReference type="HAMAP-Rule" id="MF_02003"/>
    </source>
</evidence>
<keyword evidence="3 12" id="KW-0436">Ligase</keyword>
<dbReference type="Pfam" id="PF08264">
    <property type="entry name" value="Anticodon_1"/>
    <property type="match status" value="1"/>
</dbReference>
<feature type="short sequence motif" description="'KMSKS' region" evidence="12">
    <location>
        <begin position="613"/>
        <end position="617"/>
    </location>
</feature>
<comment type="similarity">
    <text evidence="1 12">Belongs to the class-I aminoacyl-tRNA synthetase family. IleS type 2 subfamily.</text>
</comment>
<dbReference type="SUPFAM" id="SSF52374">
    <property type="entry name" value="Nucleotidylyl transferase"/>
    <property type="match status" value="1"/>
</dbReference>
<dbReference type="InterPro" id="IPR001412">
    <property type="entry name" value="aa-tRNA-synth_I_CS"/>
</dbReference>
<evidence type="ECO:0000256" key="3">
    <source>
        <dbReference type="ARBA" id="ARBA00022598"/>
    </source>
</evidence>
<evidence type="ECO:0000256" key="4">
    <source>
        <dbReference type="ARBA" id="ARBA00022723"/>
    </source>
</evidence>
<evidence type="ECO:0000313" key="17">
    <source>
        <dbReference type="Proteomes" id="UP000031258"/>
    </source>
</evidence>
<dbReference type="CDD" id="cd00818">
    <property type="entry name" value="IleRS_core"/>
    <property type="match status" value="1"/>
</dbReference>
<feature type="domain" description="Aminoacyl-tRNA synthetase class Ia" evidence="14">
    <location>
        <begin position="31"/>
        <end position="648"/>
    </location>
</feature>
<feature type="binding site" evidence="12">
    <location>
        <position position="616"/>
    </location>
    <ligand>
        <name>ATP</name>
        <dbReference type="ChEBI" id="CHEBI:30616"/>
    </ligand>
</feature>
<dbReference type="PROSITE" id="PS00178">
    <property type="entry name" value="AA_TRNA_LIGASE_I"/>
    <property type="match status" value="1"/>
</dbReference>
<keyword evidence="2 12" id="KW-0963">Cytoplasm</keyword>
<dbReference type="PANTHER" id="PTHR42780:SF1">
    <property type="entry name" value="ISOLEUCINE--TRNA LIGASE, CYTOPLASMIC"/>
    <property type="match status" value="1"/>
</dbReference>
<keyword evidence="4 12" id="KW-0479">Metal-binding</keyword>
<dbReference type="HAMAP" id="MF_02003">
    <property type="entry name" value="Ile_tRNA_synth_type2"/>
    <property type="match status" value="1"/>
</dbReference>
<dbReference type="GO" id="GO:0002161">
    <property type="term" value="F:aminoacyl-tRNA deacylase activity"/>
    <property type="evidence" value="ECO:0007669"/>
    <property type="project" value="InterPro"/>
</dbReference>
<evidence type="ECO:0000256" key="1">
    <source>
        <dbReference type="ARBA" id="ARBA00007078"/>
    </source>
</evidence>
<dbReference type="SUPFAM" id="SSF50677">
    <property type="entry name" value="ValRS/IleRS/LeuRS editing domain"/>
    <property type="match status" value="1"/>
</dbReference>
<dbReference type="InterPro" id="IPR014729">
    <property type="entry name" value="Rossmann-like_a/b/a_fold"/>
</dbReference>
<dbReference type="Pfam" id="PF00133">
    <property type="entry name" value="tRNA-synt_1"/>
    <property type="match status" value="1"/>
</dbReference>
<sequence length="1060" mass="121866">MPNTKKSMTNNPVHYPEVNPNPHFPTLEEKIIEKWKEEDTFKKSVKGDKDFIFYDGPPFANGLPHYGHLLTGFIKDIFARYQTTRGKKVERRFGWDCHGLPAEMGAEKELGISGRIAIEEYGIDKFNDYCRKSVLKYTKEWEAYVTRQARWVDFENDYKTMDINFMESVLWAFKALYDKGLLYESQRVLPYSWACETPVSDFETRMDNSYREKSSKAITVTLKLKSVPRKLSGKSCKLVIWTTTPWTLPSNLAAAVGEDIDYSCVEKAGEHYIIASTLLHKYEKELGNNVVLEIKGKELVGLQYEPLFKYFANHENAFRVLAGSFVTTEDGTGIVHIAPGFGEDDQILCEQNNIKVVCPVDNGGKFTHPVEDFLGLQVFDANDQVIKALKEQGNWIKTEQYLHNYPHCWRTDTPLIYKAVPSWYLKVTAIRDKMVKNNRQINWIPGHIKDGLFGKWIENARDWSISRNRFWGCPIPVWQSDDPKYPNIEVYGSIKELEEAFGVEVKDLHRPFIDTLTRPNPKDPTGKSLMRRVSDVLDCWFESGSMPFAQVHYPFENKQWFEDNFPADFIVEYLAQTRGWFYTLTVLSTALFDRPAFLNCICHGVILGDGGQKLSKRLKNYVDPNEVFDTLGSDAMRWYMVSSTVMRGQEVVIDKDARGMKESLRAAIKPLWNAYNFFTLYANADNLRATFDLSSQNLMDKYILSKCFKSIGLIQKAMDEYDTPSATKVVENLLEVVNNWYIRRSRERFWKSEHDQDKIDAYNTLFSVLNLICRAVSSLLPLITEEIYLGLNNNTGSVHLETFPDQAIYQADEDLISDMERVRDACTAALHIRSESGVRVRQPLAEVTFIGVAANVISEELSHLILDEINVKAWNSVDKSKINEYATYRLQIKFPVVGKRIPEKVKDIISANKKGDWKLENGKVIIGGEELREEEFELKLEPKAEFAGRITALSSNDALVLLDLNITEKLRLEGIARDIVRLIQQARKSANLEITERIKVSLVSDDENITQAIKMWDQYIKEQTLCVEISSDKFSEEQVYEEEAELEGIKVSLKLARYFS</sequence>
<protein>
    <recommendedName>
        <fullName evidence="12">Isoleucine--tRNA ligase</fullName>
        <ecNumber evidence="12">6.1.1.5</ecNumber>
    </recommendedName>
    <alternativeName>
        <fullName evidence="12">Isoleucyl-tRNA synthetase</fullName>
        <shortName evidence="12">IleRS</shortName>
    </alternativeName>
</protein>
<keyword evidence="17" id="KW-1185">Reference proteome</keyword>